<feature type="non-terminal residue" evidence="1">
    <location>
        <position position="87"/>
    </location>
</feature>
<name>A0A0A0AGI2_CHAVO</name>
<dbReference type="EMBL" id="KL871566">
    <property type="protein sequence ID" value="KGL92538.1"/>
    <property type="molecule type" value="Genomic_DNA"/>
</dbReference>
<accession>A0A0A0AGI2</accession>
<proteinExistence type="predicted"/>
<dbReference type="AlphaFoldDB" id="A0A0A0AGI2"/>
<gene>
    <name evidence="1" type="ORF">N301_15292</name>
</gene>
<dbReference type="Proteomes" id="UP000053858">
    <property type="component" value="Unassembled WGS sequence"/>
</dbReference>
<keyword evidence="2" id="KW-1185">Reference proteome</keyword>
<reference evidence="2" key="1">
    <citation type="journal article" date="2014" name="Science">
        <title>Comparative genomics reveals insights into avian genome evolution and adaptation.</title>
        <authorList>
            <consortium name="Avian Genome Consortium"/>
            <person name="Zhang G."/>
            <person name="Li C."/>
            <person name="Li Q."/>
            <person name="Li B."/>
            <person name="Larkin D.M."/>
            <person name="Lee C."/>
            <person name="Storz J.F."/>
            <person name="Antunes A."/>
            <person name="Greenwold M.J."/>
            <person name="Meredith R.W."/>
            <person name="Odeen A."/>
            <person name="Cui J."/>
            <person name="Zhou Q."/>
            <person name="Xu L."/>
            <person name="Pan H."/>
            <person name="Wang Z."/>
            <person name="Jin L."/>
            <person name="Zhang P."/>
            <person name="Hu H."/>
            <person name="Yang W."/>
            <person name="Hu J."/>
            <person name="Xiao J."/>
            <person name="Yang Z."/>
            <person name="Liu Y."/>
            <person name="Xie Q."/>
            <person name="Yu H."/>
            <person name="Lian J."/>
            <person name="Wen P."/>
            <person name="Zhang F."/>
            <person name="Li H."/>
            <person name="Zeng Y."/>
            <person name="Xiong Z."/>
            <person name="Liu S."/>
            <person name="Zhou L."/>
            <person name="Huang Z."/>
            <person name="An N."/>
            <person name="Wang J."/>
            <person name="Zheng Q."/>
            <person name="Xiong Y."/>
            <person name="Wang G."/>
            <person name="Wang B."/>
            <person name="Wang J."/>
            <person name="Fan Y."/>
            <person name="da Fonseca R.R."/>
            <person name="Alfaro-Nunez A."/>
            <person name="Schubert M."/>
            <person name="Orlando L."/>
            <person name="Mourier T."/>
            <person name="Howard J.T."/>
            <person name="Ganapathy G."/>
            <person name="Pfenning A."/>
            <person name="Whitney O."/>
            <person name="Rivas M.V."/>
            <person name="Hara E."/>
            <person name="Smith J."/>
            <person name="Farre M."/>
            <person name="Narayan J."/>
            <person name="Slavov G."/>
            <person name="Romanov M.N."/>
            <person name="Borges R."/>
            <person name="Machado J.P."/>
            <person name="Khan I."/>
            <person name="Springer M.S."/>
            <person name="Gatesy J."/>
            <person name="Hoffmann F.G."/>
            <person name="Opazo J.C."/>
            <person name="Hastad O."/>
            <person name="Sawyer R.H."/>
            <person name="Kim H."/>
            <person name="Kim K.W."/>
            <person name="Kim H.J."/>
            <person name="Cho S."/>
            <person name="Li N."/>
            <person name="Huang Y."/>
            <person name="Bruford M.W."/>
            <person name="Zhan X."/>
            <person name="Dixon A."/>
            <person name="Bertelsen M.F."/>
            <person name="Derryberry E."/>
            <person name="Warren W."/>
            <person name="Wilson R.K."/>
            <person name="Li S."/>
            <person name="Ray D.A."/>
            <person name="Green R.E."/>
            <person name="O'Brien S.J."/>
            <person name="Griffin D."/>
            <person name="Johnson W.E."/>
            <person name="Haussler D."/>
            <person name="Ryder O.A."/>
            <person name="Willerslev E."/>
            <person name="Graves G.R."/>
            <person name="Alstrom P."/>
            <person name="Fjeldsa J."/>
            <person name="Mindell D.P."/>
            <person name="Edwards S.V."/>
            <person name="Braun E.L."/>
            <person name="Rahbek C."/>
            <person name="Burt D.W."/>
            <person name="Houde P."/>
            <person name="Zhang Y."/>
            <person name="Yang H."/>
            <person name="Wang J."/>
            <person name="Jarvis E.D."/>
            <person name="Gilbert M.T."/>
            <person name="Wang J."/>
        </authorList>
    </citation>
    <scope>NUCLEOTIDE SEQUENCE [LARGE SCALE GENOMIC DNA]</scope>
</reference>
<evidence type="ECO:0000313" key="1">
    <source>
        <dbReference type="EMBL" id="KGL92538.1"/>
    </source>
</evidence>
<sequence length="87" mass="9214">KCSISLAAHRIILLSVKSTTTYSALKGYCFSIPITQSGATHDHYPASADEGVESYLRRSHGDALVEERTNPGCSLTPAFSLGSVPCA</sequence>
<feature type="non-terminal residue" evidence="1">
    <location>
        <position position="1"/>
    </location>
</feature>
<evidence type="ECO:0000313" key="2">
    <source>
        <dbReference type="Proteomes" id="UP000053858"/>
    </source>
</evidence>
<organism evidence="1 2">
    <name type="scientific">Charadrius vociferus</name>
    <name type="common">Killdeer</name>
    <name type="synonym">Aegialitis vocifera</name>
    <dbReference type="NCBI Taxonomy" id="50402"/>
    <lineage>
        <taxon>Eukaryota</taxon>
        <taxon>Metazoa</taxon>
        <taxon>Chordata</taxon>
        <taxon>Craniata</taxon>
        <taxon>Vertebrata</taxon>
        <taxon>Euteleostomi</taxon>
        <taxon>Archelosauria</taxon>
        <taxon>Archosauria</taxon>
        <taxon>Dinosauria</taxon>
        <taxon>Saurischia</taxon>
        <taxon>Theropoda</taxon>
        <taxon>Coelurosauria</taxon>
        <taxon>Aves</taxon>
        <taxon>Neognathae</taxon>
        <taxon>Neoaves</taxon>
        <taxon>Charadriiformes</taxon>
        <taxon>Charadriidae</taxon>
        <taxon>Charadrius</taxon>
    </lineage>
</organism>
<protein>
    <submittedName>
        <fullName evidence="1">Uncharacterized protein</fullName>
    </submittedName>
</protein>